<evidence type="ECO:0000256" key="7">
    <source>
        <dbReference type="ARBA" id="ARBA00023306"/>
    </source>
</evidence>
<feature type="compositionally biased region" description="Low complexity" evidence="10">
    <location>
        <begin position="603"/>
        <end position="619"/>
    </location>
</feature>
<feature type="compositionally biased region" description="Gly residues" evidence="10">
    <location>
        <begin position="670"/>
        <end position="680"/>
    </location>
</feature>
<reference evidence="13" key="1">
    <citation type="journal article" date="2020" name="Stud. Mycol.">
        <title>101 Dothideomycetes genomes: a test case for predicting lifestyles and emergence of pathogens.</title>
        <authorList>
            <person name="Haridas S."/>
            <person name="Albert R."/>
            <person name="Binder M."/>
            <person name="Bloem J."/>
            <person name="Labutti K."/>
            <person name="Salamov A."/>
            <person name="Andreopoulos B."/>
            <person name="Baker S."/>
            <person name="Barry K."/>
            <person name="Bills G."/>
            <person name="Bluhm B."/>
            <person name="Cannon C."/>
            <person name="Castanera R."/>
            <person name="Culley D."/>
            <person name="Daum C."/>
            <person name="Ezra D."/>
            <person name="Gonzalez J."/>
            <person name="Henrissat B."/>
            <person name="Kuo A."/>
            <person name="Liang C."/>
            <person name="Lipzen A."/>
            <person name="Lutzoni F."/>
            <person name="Magnuson J."/>
            <person name="Mondo S."/>
            <person name="Nolan M."/>
            <person name="Ohm R."/>
            <person name="Pangilinan J."/>
            <person name="Park H.-J."/>
            <person name="Ramirez L."/>
            <person name="Alfaro M."/>
            <person name="Sun H."/>
            <person name="Tritt A."/>
            <person name="Yoshinaga Y."/>
            <person name="Zwiers L.-H."/>
            <person name="Turgeon B."/>
            <person name="Goodwin S."/>
            <person name="Spatafora J."/>
            <person name="Crous P."/>
            <person name="Grigoriev I."/>
        </authorList>
    </citation>
    <scope>NUCLEOTIDE SEQUENCE</scope>
    <source>
        <strain evidence="13">CBS 121410</strain>
    </source>
</reference>
<evidence type="ECO:0000256" key="6">
    <source>
        <dbReference type="ARBA" id="ARBA00023054"/>
    </source>
</evidence>
<feature type="coiled-coil region" evidence="9">
    <location>
        <begin position="39"/>
        <end position="66"/>
    </location>
</feature>
<evidence type="ECO:0000256" key="4">
    <source>
        <dbReference type="ARBA" id="ARBA00022618"/>
    </source>
</evidence>
<accession>A0A9P4HT71</accession>
<keyword evidence="7" id="KW-0131">Cell cycle</keyword>
<keyword evidence="3" id="KW-0158">Chromosome</keyword>
<keyword evidence="4" id="KW-0132">Cell division</keyword>
<keyword evidence="6 9" id="KW-0175">Coiled coil</keyword>
<dbReference type="EMBL" id="ML978727">
    <property type="protein sequence ID" value="KAF2085991.1"/>
    <property type="molecule type" value="Genomic_DNA"/>
</dbReference>
<dbReference type="AlphaFoldDB" id="A0A9P4HT71"/>
<evidence type="ECO:0000256" key="8">
    <source>
        <dbReference type="ARBA" id="ARBA00023328"/>
    </source>
</evidence>
<feature type="domain" description="Shugoshin C-terminal" evidence="11">
    <location>
        <begin position="456"/>
        <end position="476"/>
    </location>
</feature>
<name>A0A9P4HT71_9PEZI</name>
<evidence type="ECO:0000256" key="3">
    <source>
        <dbReference type="ARBA" id="ARBA00022454"/>
    </source>
</evidence>
<feature type="compositionally biased region" description="Acidic residues" evidence="10">
    <location>
        <begin position="202"/>
        <end position="213"/>
    </location>
</feature>
<evidence type="ECO:0008006" key="15">
    <source>
        <dbReference type="Google" id="ProtNLM"/>
    </source>
</evidence>
<dbReference type="OrthoDB" id="5394106at2759"/>
<dbReference type="GO" id="GO:0000779">
    <property type="term" value="C:condensed chromosome, centromeric region"/>
    <property type="evidence" value="ECO:0007669"/>
    <property type="project" value="UniProtKB-ARBA"/>
</dbReference>
<feature type="compositionally biased region" description="Basic and acidic residues" evidence="10">
    <location>
        <begin position="515"/>
        <end position="536"/>
    </location>
</feature>
<dbReference type="Proteomes" id="UP000799776">
    <property type="component" value="Unassembled WGS sequence"/>
</dbReference>
<feature type="compositionally biased region" description="Polar residues" evidence="10">
    <location>
        <begin position="591"/>
        <end position="602"/>
    </location>
</feature>
<feature type="compositionally biased region" description="Basic residues" evidence="10">
    <location>
        <begin position="264"/>
        <end position="273"/>
    </location>
</feature>
<feature type="compositionally biased region" description="Basic and acidic residues" evidence="10">
    <location>
        <begin position="184"/>
        <end position="194"/>
    </location>
</feature>
<evidence type="ECO:0000256" key="9">
    <source>
        <dbReference type="SAM" id="Coils"/>
    </source>
</evidence>
<sequence>MARLNEAPPGAESVEALKRRFIRQNRELAKNNSTQSIRIRSLESEQSRLLAENLDLREQILQLRNQVDNNHSPALSTHVSGIKDALEAKIQELGGLVAELSLLQNPTSTQRASEPPRPNQSKAAEYFEWRRAAKEEMDVEESLPTIKEDKQYPRRTLDAEEIRAVLMDTSNESPELGPPPVAHFPDEEPIKFKTQEPQPQAEQDEERDEDMREDAELPILSVNLETRRKRRDSTKLDPRKMPVFQSPAEESDAGLKSESDAARRVRTGAKRKLRDAMEEHAEETANTKPADDFRFSRRAASDAERTSISRQEKGQSKLDMLVAAERKALGDKTNTSPKKISKTSADSKPDSKKPLPSSNPATTTSTTNRTRTGRDRKSRSTTTTTTIPPPDSIDHQETPPIVTSIEPAQPSQDDEFGPPTTISPPSLPPTNDTPPPPPITTTTTSSSTQEQPSRLARRARPQVNYAEPNLVSKMRRPGKDLAPAVDRNQRRSTSVEVVDGVGSAGKSGDGNTADGKSEAKGEAKGMRTVVIKKERLSSGGVMGEESDAEDEAWKKLPVAAASGSDNHGANSGAEGQGVKLEERERERESPLSGQMASNVSSTAARLADALPDPDLDAAAIMKRSRDLAKRSAAGSSRRHSSIVGPAQEGARGAADGTGAVAIAAVDGKAGRGGSGSGSGSGVAREAAGARLSERRSDGGRADRAGRRRSMML</sequence>
<feature type="compositionally biased region" description="Low complexity" evidence="10">
    <location>
        <begin position="681"/>
        <end position="690"/>
    </location>
</feature>
<proteinExistence type="inferred from homology"/>
<comment type="caution">
    <text evidence="13">The sequence shown here is derived from an EMBL/GenBank/DDBJ whole genome shotgun (WGS) entry which is preliminary data.</text>
</comment>
<protein>
    <recommendedName>
        <fullName evidence="15">Shugoshin C-terminal domain-containing protein</fullName>
    </recommendedName>
</protein>
<gene>
    <name evidence="13" type="ORF">K490DRAFT_67277</name>
</gene>
<feature type="compositionally biased region" description="Basic and acidic residues" evidence="10">
    <location>
        <begin position="253"/>
        <end position="263"/>
    </location>
</feature>
<feature type="domain" description="Shugoshin N-terminal coiled-coil" evidence="12">
    <location>
        <begin position="17"/>
        <end position="61"/>
    </location>
</feature>
<evidence type="ECO:0000259" key="11">
    <source>
        <dbReference type="Pfam" id="PF07557"/>
    </source>
</evidence>
<evidence type="ECO:0000256" key="5">
    <source>
        <dbReference type="ARBA" id="ARBA00022829"/>
    </source>
</evidence>
<feature type="compositionally biased region" description="Basic and acidic residues" evidence="10">
    <location>
        <begin position="274"/>
        <end position="316"/>
    </location>
</feature>
<evidence type="ECO:0000256" key="2">
    <source>
        <dbReference type="ARBA" id="ARBA00010845"/>
    </source>
</evidence>
<dbReference type="GO" id="GO:0045132">
    <property type="term" value="P:meiotic chromosome segregation"/>
    <property type="evidence" value="ECO:0007669"/>
    <property type="project" value="InterPro"/>
</dbReference>
<feature type="compositionally biased region" description="Basic and acidic residues" evidence="10">
    <location>
        <begin position="691"/>
        <end position="704"/>
    </location>
</feature>
<feature type="region of interest" description="Disordered" evidence="10">
    <location>
        <begin position="170"/>
        <end position="655"/>
    </location>
</feature>
<comment type="similarity">
    <text evidence="2">Belongs to the shugoshin family.</text>
</comment>
<feature type="compositionally biased region" description="Basic and acidic residues" evidence="10">
    <location>
        <begin position="579"/>
        <end position="589"/>
    </location>
</feature>
<dbReference type="InterPro" id="IPR011516">
    <property type="entry name" value="Shugoshin_N"/>
</dbReference>
<feature type="region of interest" description="Disordered" evidence="10">
    <location>
        <begin position="667"/>
        <end position="712"/>
    </location>
</feature>
<keyword evidence="8" id="KW-0137">Centromere</keyword>
<evidence type="ECO:0000259" key="12">
    <source>
        <dbReference type="Pfam" id="PF07558"/>
    </source>
</evidence>
<dbReference type="InterPro" id="IPR011515">
    <property type="entry name" value="Shugoshin_C"/>
</dbReference>
<evidence type="ECO:0000256" key="10">
    <source>
        <dbReference type="SAM" id="MobiDB-lite"/>
    </source>
</evidence>
<feature type="compositionally biased region" description="Pro residues" evidence="10">
    <location>
        <begin position="421"/>
        <end position="439"/>
    </location>
</feature>
<evidence type="ECO:0000256" key="1">
    <source>
        <dbReference type="ARBA" id="ARBA00004584"/>
    </source>
</evidence>
<evidence type="ECO:0000313" key="13">
    <source>
        <dbReference type="EMBL" id="KAF2085991.1"/>
    </source>
</evidence>
<keyword evidence="14" id="KW-1185">Reference proteome</keyword>
<evidence type="ECO:0000313" key="14">
    <source>
        <dbReference type="Proteomes" id="UP000799776"/>
    </source>
</evidence>
<feature type="compositionally biased region" description="Low complexity" evidence="10">
    <location>
        <begin position="354"/>
        <end position="370"/>
    </location>
</feature>
<dbReference type="Pfam" id="PF07558">
    <property type="entry name" value="Shugoshin_N"/>
    <property type="match status" value="1"/>
</dbReference>
<dbReference type="GO" id="GO:0005634">
    <property type="term" value="C:nucleus"/>
    <property type="evidence" value="ECO:0007669"/>
    <property type="project" value="InterPro"/>
</dbReference>
<organism evidence="13 14">
    <name type="scientific">Saccharata proteae CBS 121410</name>
    <dbReference type="NCBI Taxonomy" id="1314787"/>
    <lineage>
        <taxon>Eukaryota</taxon>
        <taxon>Fungi</taxon>
        <taxon>Dikarya</taxon>
        <taxon>Ascomycota</taxon>
        <taxon>Pezizomycotina</taxon>
        <taxon>Dothideomycetes</taxon>
        <taxon>Dothideomycetes incertae sedis</taxon>
        <taxon>Botryosphaeriales</taxon>
        <taxon>Saccharataceae</taxon>
        <taxon>Saccharata</taxon>
    </lineage>
</organism>
<dbReference type="Pfam" id="PF07557">
    <property type="entry name" value="Shugoshin_C"/>
    <property type="match status" value="1"/>
</dbReference>
<keyword evidence="5" id="KW-0159">Chromosome partition</keyword>
<dbReference type="GO" id="GO:0051301">
    <property type="term" value="P:cell division"/>
    <property type="evidence" value="ECO:0007669"/>
    <property type="project" value="UniProtKB-KW"/>
</dbReference>
<comment type="subcellular location">
    <subcellularLocation>
        <location evidence="1">Chromosome</location>
        <location evidence="1">Centromere</location>
    </subcellularLocation>
</comment>